<feature type="transmembrane region" description="Helical" evidence="15">
    <location>
        <begin position="1085"/>
        <end position="1102"/>
    </location>
</feature>
<feature type="transmembrane region" description="Helical" evidence="15">
    <location>
        <begin position="544"/>
        <end position="565"/>
    </location>
</feature>
<evidence type="ECO:0000256" key="13">
    <source>
        <dbReference type="ARBA" id="ARBA00023136"/>
    </source>
</evidence>
<dbReference type="PANTHER" id="PTHR24292">
    <property type="entry name" value="CYTOCHROME P450"/>
    <property type="match status" value="1"/>
</dbReference>
<keyword evidence="6" id="KW-0349">Heme</keyword>
<dbReference type="EC" id="1.14.14.1" evidence="5"/>
<evidence type="ECO:0000256" key="5">
    <source>
        <dbReference type="ARBA" id="ARBA00012109"/>
    </source>
</evidence>
<evidence type="ECO:0000256" key="6">
    <source>
        <dbReference type="ARBA" id="ARBA00022617"/>
    </source>
</evidence>
<evidence type="ECO:0000256" key="3">
    <source>
        <dbReference type="ARBA" id="ARBA00004406"/>
    </source>
</evidence>
<proteinExistence type="inferred from homology"/>
<dbReference type="CDD" id="cd11056">
    <property type="entry name" value="CYP6-like"/>
    <property type="match status" value="3"/>
</dbReference>
<sequence>MIIFIWIGVLIAVLVLYIRKSHSRFSDYGVKHPRAYPFFGNMARIVFRIDNFSDDLDRYYDDYREERFVGKYEFLRPLLIVKDLELVKKIGIKDFEYFLDHRSFTNADVEPLFSRNILSLKGQEWKDMRSTLSPAFTSSKIKLMVPFMQEAGEQMIRSLKKKFQDSPTGSLDIDCKDLTSRYANDVIASCAFGLKVDSHTDQNNKFFEMGKNASTFKLKQMMLFFAVSICPAIANKLKLTLFSNETKDFFIDLVSSTMKDREVRNIIRPDMIHLLMEAKKGKLSHEEDKNISDNNNSGRDAGFATVEESTVGKKNIDRVWSDIDLYAQATLFFIAGFETISTGMSFALHELALHPDIQDKLYKEIKENDIKYGGKLNYSAIQNMTYLDMVVSEVLRIWPPGLALDRVCVKDYNLGKPNDKATKDYIIRKGEALSIPAWCFHHDPEYFPDPERFDPDRFSDENKHLINPLAYMPFGVGPRNCIGSRFALCELKVLLYQILLHIEVSPSPKTQLPSKLSAESFNLRLQGGHWLTFKSRDLNVSDTFLQKMIIIVWISVLIVVLMIYYRKSYSRFSDYGVKNPRAYSLFGNMTRMVFRLDNFCKDLDHYYKDYPGERFVGKYEFLKPCIFVKELELVKKITIKDFEYFIDHRNFTNGEVEPLFSRNVTSLKGQEWKDMRSTLSPAFTSSKIKLMVPFMEEAGDQMIRSLKKMLNDSPTGSLDIDCKDLTSRYANDVIASCAFGLKVDSHTDANNEFYEMARNASTFKLKQMILFFAVAIWPSLAKKLKLTLFTNETRDFFINLVSSTMKDREVRNIIRPDMIHLLMEAKKGKLSYEEDKNTADNNSGRDAGFATVEESTVGKKKIDRVWSDIDLIAQATIFFIAGFETSSTGMSFALLELALYPDIQDRLYKEIKENHEKNGGKLSYSAIQNMTYLDMVVSEVLRKWPPALILDRMCVKDYNLGKPNDNATKDYIIHKEEVVSIPVWCFHHDPEYFPNPERFDPDRFSDENKHLINPLAYMPFGVGPRNCIGSRFALCEMKVLLYQILLHMVVSPSPKIQLPIQISAESFNLRPEGGHWLTFKSRDKMIFLIWTVVLIAALVLHFKKTYSKFSDVGVKNPKVYPFFGNMFRVVCRLDDFTSDLYKYYFDYPQERFVGKYEFMRPVVLVRDLDLAKKIAIKDFEHFLDHRSFTNEKAEPLFSRNLFSLRGQEWKDMRSTLSPAFTSSKIKLMVPFMEEVGKQMIHTMKKKIKDSTTDSVDIDCKDMTSRYSGDVIASCAFGLKVDSQSEESSHFYEHGKNASAFRLRQMIMFFIMSACPGIAKKLNLTIFSDKTRDFFVDLVSKTMKDRETRNIIRPDMIHLLMEAKKGQLSYDDNNSSENGDIGRDAGFATVDESTIGKKKTDRVWSDMDLYAQATLFLIAGFETVSTAMSFALHELALHPDIQERLYEEIKQNDVKNGGKLNYAAIQNMTYMDMVVSEVLRMWPPGVALDRICVKDYNLGKPNDKATKDYTIRKGEAIWIPTWCFHRDPKYFPDPEKFDPERFSDANKHLINSTAYMPFGLGPRNCIGSRFALCEVKVLLYQILLHIEVSPSVKTQLPSRLSTESFNPRLAGGHWLTFKLRN</sequence>
<evidence type="ECO:0000313" key="16">
    <source>
        <dbReference type="Proteomes" id="UP001652582"/>
    </source>
</evidence>
<keyword evidence="8" id="KW-0256">Endoplasmic reticulum</keyword>
<evidence type="ECO:0000256" key="1">
    <source>
        <dbReference type="ARBA" id="ARBA00001971"/>
    </source>
</evidence>
<accession>A0ABM3LMX7</accession>
<dbReference type="Proteomes" id="UP001652582">
    <property type="component" value="Chromosome 11"/>
</dbReference>
<dbReference type="SUPFAM" id="SSF48264">
    <property type="entry name" value="Cytochrome P450"/>
    <property type="match status" value="3"/>
</dbReference>
<dbReference type="InterPro" id="IPR017972">
    <property type="entry name" value="Cyt_P450_CS"/>
</dbReference>
<keyword evidence="10" id="KW-0560">Oxidoreductase</keyword>
<dbReference type="Pfam" id="PF00067">
    <property type="entry name" value="p450"/>
    <property type="match status" value="3"/>
</dbReference>
<evidence type="ECO:0000256" key="10">
    <source>
        <dbReference type="ARBA" id="ARBA00023002"/>
    </source>
</evidence>
<evidence type="ECO:0000256" key="12">
    <source>
        <dbReference type="ARBA" id="ARBA00023033"/>
    </source>
</evidence>
<dbReference type="InterPro" id="IPR036396">
    <property type="entry name" value="Cyt_P450_sf"/>
</dbReference>
<evidence type="ECO:0000256" key="8">
    <source>
        <dbReference type="ARBA" id="ARBA00022824"/>
    </source>
</evidence>
<dbReference type="RefSeq" id="XP_052740407.1">
    <property type="nucleotide sequence ID" value="XM_052884447.1"/>
</dbReference>
<dbReference type="PROSITE" id="PS00086">
    <property type="entry name" value="CYTOCHROME_P450"/>
    <property type="match status" value="3"/>
</dbReference>
<dbReference type="PANTHER" id="PTHR24292:SF54">
    <property type="entry name" value="CYP9F3-RELATED"/>
    <property type="match status" value="1"/>
</dbReference>
<name>A0ABM3LMX7_BICAN</name>
<keyword evidence="11" id="KW-0408">Iron</keyword>
<keyword evidence="9" id="KW-0492">Microsome</keyword>
<evidence type="ECO:0000256" key="2">
    <source>
        <dbReference type="ARBA" id="ARBA00004174"/>
    </source>
</evidence>
<keyword evidence="16" id="KW-1185">Reference proteome</keyword>
<evidence type="ECO:0000256" key="7">
    <source>
        <dbReference type="ARBA" id="ARBA00022723"/>
    </source>
</evidence>
<dbReference type="PRINTS" id="PR00385">
    <property type="entry name" value="P450"/>
</dbReference>
<dbReference type="InterPro" id="IPR001128">
    <property type="entry name" value="Cyt_P450"/>
</dbReference>
<comment type="similarity">
    <text evidence="4">Belongs to the cytochrome P450 family.</text>
</comment>
<dbReference type="InterPro" id="IPR002401">
    <property type="entry name" value="Cyt_P450_E_grp-I"/>
</dbReference>
<keyword evidence="13 15" id="KW-0472">Membrane</keyword>
<dbReference type="Gene3D" id="1.10.630.10">
    <property type="entry name" value="Cytochrome P450"/>
    <property type="match status" value="3"/>
</dbReference>
<organism evidence="16 17">
    <name type="scientific">Bicyclus anynana</name>
    <name type="common">Squinting bush brown butterfly</name>
    <dbReference type="NCBI Taxonomy" id="110368"/>
    <lineage>
        <taxon>Eukaryota</taxon>
        <taxon>Metazoa</taxon>
        <taxon>Ecdysozoa</taxon>
        <taxon>Arthropoda</taxon>
        <taxon>Hexapoda</taxon>
        <taxon>Insecta</taxon>
        <taxon>Pterygota</taxon>
        <taxon>Neoptera</taxon>
        <taxon>Endopterygota</taxon>
        <taxon>Lepidoptera</taxon>
        <taxon>Glossata</taxon>
        <taxon>Ditrysia</taxon>
        <taxon>Papilionoidea</taxon>
        <taxon>Nymphalidae</taxon>
        <taxon>Satyrinae</taxon>
        <taxon>Satyrini</taxon>
        <taxon>Mycalesina</taxon>
        <taxon>Bicyclus</taxon>
    </lineage>
</organism>
<comment type="cofactor">
    <cofactor evidence="1">
        <name>heme</name>
        <dbReference type="ChEBI" id="CHEBI:30413"/>
    </cofactor>
</comment>
<reference evidence="17" key="1">
    <citation type="submission" date="2025-08" db="UniProtKB">
        <authorList>
            <consortium name="RefSeq"/>
        </authorList>
    </citation>
    <scope>IDENTIFICATION</scope>
</reference>
<comment type="catalytic activity">
    <reaction evidence="14">
        <text>an organic molecule + reduced [NADPH--hemoprotein reductase] + O2 = an alcohol + oxidized [NADPH--hemoprotein reductase] + H2O + H(+)</text>
        <dbReference type="Rhea" id="RHEA:17149"/>
        <dbReference type="Rhea" id="RHEA-COMP:11964"/>
        <dbReference type="Rhea" id="RHEA-COMP:11965"/>
        <dbReference type="ChEBI" id="CHEBI:15377"/>
        <dbReference type="ChEBI" id="CHEBI:15378"/>
        <dbReference type="ChEBI" id="CHEBI:15379"/>
        <dbReference type="ChEBI" id="CHEBI:30879"/>
        <dbReference type="ChEBI" id="CHEBI:57618"/>
        <dbReference type="ChEBI" id="CHEBI:58210"/>
        <dbReference type="ChEBI" id="CHEBI:142491"/>
        <dbReference type="EC" id="1.14.14.1"/>
    </reaction>
</comment>
<dbReference type="InterPro" id="IPR050476">
    <property type="entry name" value="Insect_CytP450_Detox"/>
</dbReference>
<evidence type="ECO:0000256" key="15">
    <source>
        <dbReference type="SAM" id="Phobius"/>
    </source>
</evidence>
<protein>
    <recommendedName>
        <fullName evidence="5">unspecific monooxygenase</fullName>
        <ecNumber evidence="5">1.14.14.1</ecNumber>
    </recommendedName>
</protein>
<gene>
    <name evidence="17" type="primary">LOC112053802</name>
</gene>
<dbReference type="GeneID" id="112053802"/>
<comment type="subcellular location">
    <subcellularLocation>
        <location evidence="3">Endoplasmic reticulum membrane</location>
        <topology evidence="3">Peripheral membrane protein</topology>
    </subcellularLocation>
    <subcellularLocation>
        <location evidence="2">Microsome membrane</location>
        <topology evidence="2">Peripheral membrane protein</topology>
    </subcellularLocation>
</comment>
<evidence type="ECO:0000313" key="17">
    <source>
        <dbReference type="RefSeq" id="XP_052740407.1"/>
    </source>
</evidence>
<keyword evidence="12" id="KW-0503">Monooxygenase</keyword>
<dbReference type="PRINTS" id="PR00463">
    <property type="entry name" value="EP450I"/>
</dbReference>
<keyword evidence="15" id="KW-1133">Transmembrane helix</keyword>
<keyword evidence="7" id="KW-0479">Metal-binding</keyword>
<evidence type="ECO:0000256" key="11">
    <source>
        <dbReference type="ARBA" id="ARBA00023004"/>
    </source>
</evidence>
<evidence type="ECO:0000256" key="9">
    <source>
        <dbReference type="ARBA" id="ARBA00022848"/>
    </source>
</evidence>
<keyword evidence="15" id="KW-0812">Transmembrane</keyword>
<evidence type="ECO:0000256" key="4">
    <source>
        <dbReference type="ARBA" id="ARBA00010617"/>
    </source>
</evidence>
<evidence type="ECO:0000256" key="14">
    <source>
        <dbReference type="ARBA" id="ARBA00047827"/>
    </source>
</evidence>